<evidence type="ECO:0000256" key="7">
    <source>
        <dbReference type="ARBA" id="ARBA00023204"/>
    </source>
</evidence>
<sequence length="609" mass="69543">MEAPNELPRCLKGSRCIVHIDLDCFFCQVEQVRLGLSPDIPAAVQQWHGLIAVNYAARAKGVQRMETAAEAKKLCPEIQLIHVATYGPNDQKPQYHLKPNRSTHKVSLDVYREASKNIFKIFHRHCDKIQKIGLDEGYMDMTDKVNEIILQQYVPRYLDKLDDEICSIPIHWEELGITIKNDDGDDNDSKQYQSIPPTTTWSDLQLAIGAKISNQIRKEIFDELHYTCSAGIGHAKSVAKLCSSRNKPDKQTILRRSAMMGFMRDIPFTKIRNMGGKLGNEVENDLGIETAGDAWKYSLKDLQQRFGESTGLWIYNIVRGDDDEEVNATKAPKSLMAAKSLRPPAYTQAEVHQWIGILSTELHNRIWNHMEDFQQWPKSFSISLRTSKDTSYRSKSCPMLSRDSMKSPGMLSSFFIINNDKPVKKLVFYRLTQKTIDLLGPIIEDVTPCLGVSLQANGLEHDHSATNHSITELFAQQQQQKNQDHHSHSLSPNHYKTLHSNSNNDIDTITKDQQQKLSFPSVQSPLTTETTAKTITPQKPKKQGILDFYGKNQVDEEEEDEETWKCDKCFKRISRDRIEEHTDYHFALDLQNAERNNNNNINSNDNNGN</sequence>
<evidence type="ECO:0000313" key="13">
    <source>
        <dbReference type="EMBL" id="KAG2219442.1"/>
    </source>
</evidence>
<keyword evidence="6" id="KW-0862">Zinc</keyword>
<dbReference type="Pfam" id="PF00817">
    <property type="entry name" value="IMS"/>
    <property type="match status" value="1"/>
</dbReference>
<evidence type="ECO:0000256" key="1">
    <source>
        <dbReference type="ARBA" id="ARBA00004123"/>
    </source>
</evidence>
<dbReference type="FunFam" id="1.10.150.20:FF:000014">
    <property type="entry name" value="Polymerase (DNA directed), eta"/>
    <property type="match status" value="1"/>
</dbReference>
<dbReference type="GO" id="GO:0042276">
    <property type="term" value="P:error-prone translesion synthesis"/>
    <property type="evidence" value="ECO:0007669"/>
    <property type="project" value="TreeGrafter"/>
</dbReference>
<dbReference type="GO" id="GO:0006281">
    <property type="term" value="P:DNA repair"/>
    <property type="evidence" value="ECO:0007669"/>
    <property type="project" value="UniProtKB-KW"/>
</dbReference>
<keyword evidence="3" id="KW-0479">Metal-binding</keyword>
<evidence type="ECO:0000256" key="8">
    <source>
        <dbReference type="ARBA" id="ARBA00023242"/>
    </source>
</evidence>
<dbReference type="Pfam" id="PF11799">
    <property type="entry name" value="IMS_C"/>
    <property type="match status" value="1"/>
</dbReference>
<keyword evidence="8" id="KW-0539">Nucleus</keyword>
<evidence type="ECO:0000256" key="2">
    <source>
        <dbReference type="ARBA" id="ARBA00022679"/>
    </source>
</evidence>
<dbReference type="InterPro" id="IPR052230">
    <property type="entry name" value="DNA_polymerase_eta"/>
</dbReference>
<feature type="region of interest" description="Disordered" evidence="10">
    <location>
        <begin position="476"/>
        <end position="506"/>
    </location>
</feature>
<keyword evidence="2" id="KW-0808">Transferase</keyword>
<evidence type="ECO:0000256" key="6">
    <source>
        <dbReference type="ARBA" id="ARBA00022833"/>
    </source>
</evidence>
<dbReference type="PANTHER" id="PTHR45873:SF1">
    <property type="entry name" value="DNA POLYMERASE ETA"/>
    <property type="match status" value="1"/>
</dbReference>
<dbReference type="InterPro" id="IPR036775">
    <property type="entry name" value="DNA_pol_Y-fam_lit_finger_sf"/>
</dbReference>
<feature type="non-terminal residue" evidence="13">
    <location>
        <position position="1"/>
    </location>
</feature>
<dbReference type="Gene3D" id="3.30.70.270">
    <property type="match status" value="1"/>
</dbReference>
<dbReference type="InterPro" id="IPR001126">
    <property type="entry name" value="UmuC"/>
</dbReference>
<evidence type="ECO:0000256" key="5">
    <source>
        <dbReference type="ARBA" id="ARBA00022771"/>
    </source>
</evidence>
<keyword evidence="5" id="KW-0863">Zinc-finger</keyword>
<feature type="domain" description="UmuC" evidence="11">
    <location>
        <begin position="17"/>
        <end position="275"/>
    </location>
</feature>
<evidence type="ECO:0000256" key="3">
    <source>
        <dbReference type="ARBA" id="ARBA00022723"/>
    </source>
</evidence>
<dbReference type="InterPro" id="IPR043128">
    <property type="entry name" value="Rev_trsase/Diguanyl_cyclase"/>
</dbReference>
<dbReference type="PROSITE" id="PS50173">
    <property type="entry name" value="UMUC"/>
    <property type="match status" value="1"/>
</dbReference>
<dbReference type="PIRSF" id="PIRSF036603">
    <property type="entry name" value="DPol_eta"/>
    <property type="match status" value="1"/>
</dbReference>
<dbReference type="OrthoDB" id="5723at2759"/>
<keyword evidence="7" id="KW-0234">DNA repair</keyword>
<accession>A0A8H7VHU3</accession>
<feature type="compositionally biased region" description="Polar residues" evidence="10">
    <location>
        <begin position="489"/>
        <end position="506"/>
    </location>
</feature>
<organism evidence="13 14">
    <name type="scientific">Circinella minor</name>
    <dbReference type="NCBI Taxonomy" id="1195481"/>
    <lineage>
        <taxon>Eukaryota</taxon>
        <taxon>Fungi</taxon>
        <taxon>Fungi incertae sedis</taxon>
        <taxon>Mucoromycota</taxon>
        <taxon>Mucoromycotina</taxon>
        <taxon>Mucoromycetes</taxon>
        <taxon>Mucorales</taxon>
        <taxon>Lichtheimiaceae</taxon>
        <taxon>Circinella</taxon>
    </lineage>
</organism>
<dbReference type="GO" id="GO:0005657">
    <property type="term" value="C:replication fork"/>
    <property type="evidence" value="ECO:0007669"/>
    <property type="project" value="UniProtKB-ARBA"/>
</dbReference>
<dbReference type="Pfam" id="PF18439">
    <property type="entry name" value="zf_UBZ"/>
    <property type="match status" value="1"/>
</dbReference>
<dbReference type="FunFam" id="3.40.1170.60:FF:000008">
    <property type="entry name" value="DNA polymerase eta subunit"/>
    <property type="match status" value="1"/>
</dbReference>
<dbReference type="GO" id="GO:0009314">
    <property type="term" value="P:response to radiation"/>
    <property type="evidence" value="ECO:0007669"/>
    <property type="project" value="TreeGrafter"/>
</dbReference>
<dbReference type="GO" id="GO:0003887">
    <property type="term" value="F:DNA-directed DNA polymerase activity"/>
    <property type="evidence" value="ECO:0007669"/>
    <property type="project" value="TreeGrafter"/>
</dbReference>
<evidence type="ECO:0000259" key="11">
    <source>
        <dbReference type="PROSITE" id="PS50173"/>
    </source>
</evidence>
<dbReference type="InterPro" id="IPR041298">
    <property type="entry name" value="UBZ3"/>
</dbReference>
<evidence type="ECO:0000256" key="4">
    <source>
        <dbReference type="ARBA" id="ARBA00022763"/>
    </source>
</evidence>
<name>A0A8H7VHU3_9FUNG</name>
<dbReference type="GO" id="GO:0008270">
    <property type="term" value="F:zinc ion binding"/>
    <property type="evidence" value="ECO:0007669"/>
    <property type="project" value="UniProtKB-KW"/>
</dbReference>
<dbReference type="PANTHER" id="PTHR45873">
    <property type="entry name" value="DNA POLYMERASE ETA"/>
    <property type="match status" value="1"/>
</dbReference>
<keyword evidence="14" id="KW-1185">Reference proteome</keyword>
<dbReference type="AlphaFoldDB" id="A0A8H7VHU3"/>
<dbReference type="GO" id="GO:0005634">
    <property type="term" value="C:nucleus"/>
    <property type="evidence" value="ECO:0007669"/>
    <property type="project" value="UniProtKB-SubCell"/>
</dbReference>
<dbReference type="Proteomes" id="UP000646827">
    <property type="component" value="Unassembled WGS sequence"/>
</dbReference>
<evidence type="ECO:0000313" key="14">
    <source>
        <dbReference type="Proteomes" id="UP000646827"/>
    </source>
</evidence>
<dbReference type="InterPro" id="IPR017961">
    <property type="entry name" value="DNA_pol_Y-fam_little_finger"/>
</dbReference>
<comment type="caution">
    <text evidence="13">The sequence shown here is derived from an EMBL/GenBank/DDBJ whole genome shotgun (WGS) entry which is preliminary data.</text>
</comment>
<evidence type="ECO:0000259" key="12">
    <source>
        <dbReference type="PROSITE" id="PS51907"/>
    </source>
</evidence>
<dbReference type="GO" id="GO:0007064">
    <property type="term" value="P:mitotic sister chromatid cohesion"/>
    <property type="evidence" value="ECO:0007669"/>
    <property type="project" value="UniProtKB-ARBA"/>
</dbReference>
<dbReference type="PROSITE" id="PS51907">
    <property type="entry name" value="ZF_UBZ3"/>
    <property type="match status" value="1"/>
</dbReference>
<reference evidence="13 14" key="1">
    <citation type="submission" date="2020-12" db="EMBL/GenBank/DDBJ databases">
        <title>Metabolic potential, ecology and presence of endohyphal bacteria is reflected in genomic diversity of Mucoromycotina.</title>
        <authorList>
            <person name="Muszewska A."/>
            <person name="Okrasinska A."/>
            <person name="Steczkiewicz K."/>
            <person name="Drgas O."/>
            <person name="Orlowska M."/>
            <person name="Perlinska-Lenart U."/>
            <person name="Aleksandrzak-Piekarczyk T."/>
            <person name="Szatraj K."/>
            <person name="Zielenkiewicz U."/>
            <person name="Pilsyk S."/>
            <person name="Malc E."/>
            <person name="Mieczkowski P."/>
            <person name="Kruszewska J.S."/>
            <person name="Biernat P."/>
            <person name="Pawlowska J."/>
        </authorList>
    </citation>
    <scope>NUCLEOTIDE SEQUENCE [LARGE SCALE GENOMIC DNA]</scope>
    <source>
        <strain evidence="13 14">CBS 142.35</strain>
    </source>
</reference>
<dbReference type="SUPFAM" id="SSF56672">
    <property type="entry name" value="DNA/RNA polymerases"/>
    <property type="match status" value="1"/>
</dbReference>
<dbReference type="EMBL" id="JAEPRB010000179">
    <property type="protein sequence ID" value="KAG2219442.1"/>
    <property type="molecule type" value="Genomic_DNA"/>
</dbReference>
<gene>
    <name evidence="13" type="ORF">INT45_002327</name>
</gene>
<dbReference type="Gene3D" id="3.30.1490.100">
    <property type="entry name" value="DNA polymerase, Y-family, little finger domain"/>
    <property type="match status" value="1"/>
</dbReference>
<dbReference type="Pfam" id="PF21704">
    <property type="entry name" value="POLH-Rev1_HhH"/>
    <property type="match status" value="1"/>
</dbReference>
<dbReference type="GO" id="GO:0070987">
    <property type="term" value="P:error-free translesion synthesis"/>
    <property type="evidence" value="ECO:0007669"/>
    <property type="project" value="UniProtKB-ARBA"/>
</dbReference>
<dbReference type="GO" id="GO:0035861">
    <property type="term" value="C:site of double-strand break"/>
    <property type="evidence" value="ECO:0007669"/>
    <property type="project" value="TreeGrafter"/>
</dbReference>
<dbReference type="Gene3D" id="3.40.1170.60">
    <property type="match status" value="1"/>
</dbReference>
<dbReference type="SUPFAM" id="SSF100879">
    <property type="entry name" value="Lesion bypass DNA polymerase (Y-family), little finger domain"/>
    <property type="match status" value="1"/>
</dbReference>
<protein>
    <recommendedName>
        <fullName evidence="9">DNA polymerase eta</fullName>
    </recommendedName>
</protein>
<dbReference type="GO" id="GO:0003684">
    <property type="term" value="F:damaged DNA binding"/>
    <property type="evidence" value="ECO:0007669"/>
    <property type="project" value="InterPro"/>
</dbReference>
<dbReference type="InterPro" id="IPR043502">
    <property type="entry name" value="DNA/RNA_pol_sf"/>
</dbReference>
<comment type="subcellular location">
    <subcellularLocation>
        <location evidence="1">Nucleus</location>
    </subcellularLocation>
</comment>
<keyword evidence="4" id="KW-0227">DNA damage</keyword>
<dbReference type="Gene3D" id="1.10.150.20">
    <property type="entry name" value="5' to 3' exonuclease, C-terminal subdomain"/>
    <property type="match status" value="1"/>
</dbReference>
<evidence type="ECO:0000256" key="10">
    <source>
        <dbReference type="SAM" id="MobiDB-lite"/>
    </source>
</evidence>
<evidence type="ECO:0000256" key="9">
    <source>
        <dbReference type="ARBA" id="ARBA00044975"/>
    </source>
</evidence>
<proteinExistence type="predicted"/>
<feature type="domain" description="UBZ3-type" evidence="12">
    <location>
        <begin position="559"/>
        <end position="593"/>
    </location>
</feature>